<dbReference type="OrthoDB" id="5798249at2759"/>
<dbReference type="CTD" id="9948485"/>
<organism evidence="1">
    <name type="scientific">Loa loa</name>
    <name type="common">Eye worm</name>
    <name type="synonym">Filaria loa</name>
    <dbReference type="NCBI Taxonomy" id="7209"/>
    <lineage>
        <taxon>Eukaryota</taxon>
        <taxon>Metazoa</taxon>
        <taxon>Ecdysozoa</taxon>
        <taxon>Nematoda</taxon>
        <taxon>Chromadorea</taxon>
        <taxon>Rhabditida</taxon>
        <taxon>Spirurina</taxon>
        <taxon>Spiruromorpha</taxon>
        <taxon>Filarioidea</taxon>
        <taxon>Onchocercidae</taxon>
        <taxon>Loa</taxon>
    </lineage>
</organism>
<dbReference type="AlphaFoldDB" id="A0A1S0TP94"/>
<dbReference type="InParanoid" id="A0A1S0TP94"/>
<dbReference type="EMBL" id="JH712180">
    <property type="protein sequence ID" value="EFO17464.1"/>
    <property type="molecule type" value="Genomic_DNA"/>
</dbReference>
<evidence type="ECO:0000313" key="1">
    <source>
        <dbReference type="EMBL" id="EFO17464.1"/>
    </source>
</evidence>
<reference evidence="1" key="1">
    <citation type="submission" date="2012-04" db="EMBL/GenBank/DDBJ databases">
        <title>The Genome Sequence of Loa loa.</title>
        <authorList>
            <consortium name="The Broad Institute Genome Sequencing Platform"/>
            <consortium name="Broad Institute Genome Sequencing Center for Infectious Disease"/>
            <person name="Nutman T.B."/>
            <person name="Fink D.L."/>
            <person name="Russ C."/>
            <person name="Young S."/>
            <person name="Zeng Q."/>
            <person name="Gargeya S."/>
            <person name="Alvarado L."/>
            <person name="Berlin A."/>
            <person name="Chapman S.B."/>
            <person name="Chen Z."/>
            <person name="Freedman E."/>
            <person name="Gellesch M."/>
            <person name="Goldberg J."/>
            <person name="Griggs A."/>
            <person name="Gujja S."/>
            <person name="Heilman E.R."/>
            <person name="Heiman D."/>
            <person name="Howarth C."/>
            <person name="Mehta T."/>
            <person name="Neiman D."/>
            <person name="Pearson M."/>
            <person name="Roberts A."/>
            <person name="Saif S."/>
            <person name="Shea T."/>
            <person name="Shenoy N."/>
            <person name="Sisk P."/>
            <person name="Stolte C."/>
            <person name="Sykes S."/>
            <person name="White J."/>
            <person name="Yandava C."/>
            <person name="Haas B."/>
            <person name="Henn M.R."/>
            <person name="Nusbaum C."/>
            <person name="Birren B."/>
        </authorList>
    </citation>
    <scope>NUCLEOTIDE SEQUENCE [LARGE SCALE GENOMIC DNA]</scope>
</reference>
<gene>
    <name evidence="1" type="ORF">LOAG_11038</name>
</gene>
<proteinExistence type="predicted"/>
<protein>
    <submittedName>
        <fullName evidence="1">Uncharacterized protein</fullName>
    </submittedName>
</protein>
<dbReference type="RefSeq" id="XP_003146608.1">
    <property type="nucleotide sequence ID" value="XM_003146560.1"/>
</dbReference>
<dbReference type="GeneID" id="9948485"/>
<sequence>MSNLECIIEHISFTSICLNTEMFTALWWISCLPPIKGMAFTDVAS</sequence>
<dbReference type="KEGG" id="loa:LOAG_11038"/>
<accession>A0A1S0TP94</accession>
<name>A0A1S0TP94_LOALO</name>